<accession>A0ABP8LUQ1</accession>
<comment type="caution">
    <text evidence="5">The sequence shown here is derived from an EMBL/GenBank/DDBJ whole genome shotgun (WGS) entry which is preliminary data.</text>
</comment>
<evidence type="ECO:0000256" key="3">
    <source>
        <dbReference type="SAM" id="MobiDB-lite"/>
    </source>
</evidence>
<evidence type="ECO:0000256" key="2">
    <source>
        <dbReference type="SAM" id="Coils"/>
    </source>
</evidence>
<feature type="region of interest" description="Disordered" evidence="3">
    <location>
        <begin position="592"/>
        <end position="613"/>
    </location>
</feature>
<dbReference type="EMBL" id="BAABHC010000014">
    <property type="protein sequence ID" value="GAA4435326.1"/>
    <property type="molecule type" value="Genomic_DNA"/>
</dbReference>
<dbReference type="InterPro" id="IPR011250">
    <property type="entry name" value="OMP/PagP_B-barrel"/>
</dbReference>
<feature type="compositionally biased region" description="Basic and acidic residues" evidence="3">
    <location>
        <begin position="378"/>
        <end position="390"/>
    </location>
</feature>
<dbReference type="InterPro" id="IPR006665">
    <property type="entry name" value="OmpA-like"/>
</dbReference>
<organism evidence="5 6">
    <name type="scientific">Pontibacter saemangeumensis</name>
    <dbReference type="NCBI Taxonomy" id="1084525"/>
    <lineage>
        <taxon>Bacteria</taxon>
        <taxon>Pseudomonadati</taxon>
        <taxon>Bacteroidota</taxon>
        <taxon>Cytophagia</taxon>
        <taxon>Cytophagales</taxon>
        <taxon>Hymenobacteraceae</taxon>
        <taxon>Pontibacter</taxon>
    </lineage>
</organism>
<dbReference type="PROSITE" id="PS51123">
    <property type="entry name" value="OMPA_2"/>
    <property type="match status" value="1"/>
</dbReference>
<evidence type="ECO:0000259" key="4">
    <source>
        <dbReference type="PROSITE" id="PS51123"/>
    </source>
</evidence>
<feature type="domain" description="OmpA-like" evidence="4">
    <location>
        <begin position="505"/>
        <end position="613"/>
    </location>
</feature>
<dbReference type="SUPFAM" id="SSF56925">
    <property type="entry name" value="OMPA-like"/>
    <property type="match status" value="1"/>
</dbReference>
<feature type="compositionally biased region" description="Polar residues" evidence="3">
    <location>
        <begin position="351"/>
        <end position="372"/>
    </location>
</feature>
<dbReference type="Gene3D" id="3.30.1330.60">
    <property type="entry name" value="OmpA-like domain"/>
    <property type="match status" value="1"/>
</dbReference>
<protein>
    <recommendedName>
        <fullName evidence="4">OmpA-like domain-containing protein</fullName>
    </recommendedName>
</protein>
<keyword evidence="1" id="KW-0472">Membrane</keyword>
<dbReference type="InterPro" id="IPR036737">
    <property type="entry name" value="OmpA-like_sf"/>
</dbReference>
<proteinExistence type="predicted"/>
<name>A0ABP8LUQ1_9BACT</name>
<dbReference type="Pfam" id="PF00691">
    <property type="entry name" value="OmpA"/>
    <property type="match status" value="1"/>
</dbReference>
<feature type="region of interest" description="Disordered" evidence="3">
    <location>
        <begin position="351"/>
        <end position="390"/>
    </location>
</feature>
<dbReference type="PANTHER" id="PTHR30329">
    <property type="entry name" value="STATOR ELEMENT OF FLAGELLAR MOTOR COMPLEX"/>
    <property type="match status" value="1"/>
</dbReference>
<dbReference type="InterPro" id="IPR050330">
    <property type="entry name" value="Bact_OuterMem_StrucFunc"/>
</dbReference>
<dbReference type="PANTHER" id="PTHR30329:SF21">
    <property type="entry name" value="LIPOPROTEIN YIAD-RELATED"/>
    <property type="match status" value="1"/>
</dbReference>
<sequence>MICLLLLSCQVVSAQHDLYKWQFSGYTGIANYINDDNSSSDYFKINNNLLHRLELTRNIGNSLGLSLGYSLGEVRGRDLQRNSFSTNVQMAALRAYFYTDNGWIFNGSARISPYIFSGYGLSILETSLGTATEKSRYVSAIPFGMGLKFRLAERWQLALQTEAVYLPDPHLKGAAFEQNDYNSTYMHTGLTLGYSFGFRKSSFKAPRFYSNNVALLQSVQGQNQPRQNVLEAMLKLEPKEVQLINKQDTVNLAAQRASTQRAVYAPADTLSARSALLDADSSTQIQVSERQVMPVEPSQTQDTTSSPIQTGTAAEARVPRDSVVAGNDAKEVQLASAVVNRSALTTDTVTRQRSEIATQQHVQKQSNTTTPETAPLRTEQRAPAKAQETARVKERIVYKPTKAQPASVLSTGADAASIREERQHLTFLNAENKRLQGKIDSLQAETPGDTLRTGAAALVDTSMVQYLQQQAALNDSMLLRLNQYQQELALSNSSTAAPAEVAPEVAGKDYTTTVFYPINAYRVSTGSLRDLNQVLQTLQQNPGLRVRLTGYTSQSGNPSYNKALSRRRVEALADLLTLQGIAKERISMQYMGDEKASQQENPLDRKVDLEIHQ</sequence>
<reference evidence="6" key="1">
    <citation type="journal article" date="2019" name="Int. J. Syst. Evol. Microbiol.">
        <title>The Global Catalogue of Microorganisms (GCM) 10K type strain sequencing project: providing services to taxonomists for standard genome sequencing and annotation.</title>
        <authorList>
            <consortium name="The Broad Institute Genomics Platform"/>
            <consortium name="The Broad Institute Genome Sequencing Center for Infectious Disease"/>
            <person name="Wu L."/>
            <person name="Ma J."/>
        </authorList>
    </citation>
    <scope>NUCLEOTIDE SEQUENCE [LARGE SCALE GENOMIC DNA]</scope>
    <source>
        <strain evidence="6">JCM 17926</strain>
    </source>
</reference>
<feature type="region of interest" description="Disordered" evidence="3">
    <location>
        <begin position="289"/>
        <end position="317"/>
    </location>
</feature>
<dbReference type="Gene3D" id="2.40.160.20">
    <property type="match status" value="1"/>
</dbReference>
<feature type="compositionally biased region" description="Polar residues" evidence="3">
    <location>
        <begin position="297"/>
        <end position="312"/>
    </location>
</feature>
<feature type="coiled-coil region" evidence="2">
    <location>
        <begin position="418"/>
        <end position="487"/>
    </location>
</feature>
<gene>
    <name evidence="5" type="ORF">GCM10023188_27260</name>
</gene>
<keyword evidence="6" id="KW-1185">Reference proteome</keyword>
<dbReference type="CDD" id="cd07185">
    <property type="entry name" value="OmpA_C-like"/>
    <property type="match status" value="1"/>
</dbReference>
<keyword evidence="2" id="KW-0175">Coiled coil</keyword>
<evidence type="ECO:0000256" key="1">
    <source>
        <dbReference type="PROSITE-ProRule" id="PRU00473"/>
    </source>
</evidence>
<evidence type="ECO:0000313" key="6">
    <source>
        <dbReference type="Proteomes" id="UP001500552"/>
    </source>
</evidence>
<dbReference type="SUPFAM" id="SSF103088">
    <property type="entry name" value="OmpA-like"/>
    <property type="match status" value="1"/>
</dbReference>
<dbReference type="Proteomes" id="UP001500552">
    <property type="component" value="Unassembled WGS sequence"/>
</dbReference>
<evidence type="ECO:0000313" key="5">
    <source>
        <dbReference type="EMBL" id="GAA4435326.1"/>
    </source>
</evidence>